<keyword evidence="2" id="KW-1185">Reference proteome</keyword>
<sequence length="237" mass="25969">MTLGASGSLLVRDRLQHFGLIAGWLIPWPTRLCHMTWQGHLRTCSPKYPRRRAVQHPDAVSVHLHSVNGQKRRGTTCISLLLRNPRLNIHLLDRALTVSSQSIEYDSAPFLCALTLVNGEASSMRTTAHHFRIASASVLQQASSALSAGNCSVARADLEATGVAADIVRRRTIALARTLPVPRHPMGRLSRRERFQEGDHGSGWPRAALFTQNPAQLRLDGDRAALPGGCTSWTLPA</sequence>
<name>A0A0V1B8A0_TRISP</name>
<comment type="caution">
    <text evidence="1">The sequence shown here is derived from an EMBL/GenBank/DDBJ whole genome shotgun (WGS) entry which is preliminary data.</text>
</comment>
<evidence type="ECO:0000313" key="1">
    <source>
        <dbReference type="EMBL" id="KRY33209.1"/>
    </source>
</evidence>
<dbReference type="AlphaFoldDB" id="A0A0V1B8A0"/>
<proteinExistence type="predicted"/>
<reference evidence="1 2" key="1">
    <citation type="submission" date="2015-01" db="EMBL/GenBank/DDBJ databases">
        <title>Evolution of Trichinella species and genotypes.</title>
        <authorList>
            <person name="Korhonen P.K."/>
            <person name="Edoardo P."/>
            <person name="Giuseppe L.R."/>
            <person name="Gasser R.B."/>
        </authorList>
    </citation>
    <scope>NUCLEOTIDE SEQUENCE [LARGE SCALE GENOMIC DNA]</scope>
    <source>
        <strain evidence="1">ISS3</strain>
    </source>
</reference>
<dbReference type="EMBL" id="JYDH01000085">
    <property type="protein sequence ID" value="KRY33209.1"/>
    <property type="molecule type" value="Genomic_DNA"/>
</dbReference>
<dbReference type="Proteomes" id="UP000054776">
    <property type="component" value="Unassembled WGS sequence"/>
</dbReference>
<gene>
    <name evidence="1" type="ORF">T01_3264</name>
</gene>
<accession>A0A0V1B8A0</accession>
<dbReference type="OrthoDB" id="5927696at2759"/>
<protein>
    <submittedName>
        <fullName evidence="1">Uncharacterized protein</fullName>
    </submittedName>
</protein>
<evidence type="ECO:0000313" key="2">
    <source>
        <dbReference type="Proteomes" id="UP000054776"/>
    </source>
</evidence>
<dbReference type="InParanoid" id="A0A0V1B8A0"/>
<organism evidence="1 2">
    <name type="scientific">Trichinella spiralis</name>
    <name type="common">Trichina worm</name>
    <dbReference type="NCBI Taxonomy" id="6334"/>
    <lineage>
        <taxon>Eukaryota</taxon>
        <taxon>Metazoa</taxon>
        <taxon>Ecdysozoa</taxon>
        <taxon>Nematoda</taxon>
        <taxon>Enoplea</taxon>
        <taxon>Dorylaimia</taxon>
        <taxon>Trichinellida</taxon>
        <taxon>Trichinellidae</taxon>
        <taxon>Trichinella</taxon>
    </lineage>
</organism>